<name>A0AAE0PJ86_SORBR</name>
<evidence type="ECO:0000256" key="1">
    <source>
        <dbReference type="SAM" id="Phobius"/>
    </source>
</evidence>
<evidence type="ECO:0000313" key="2">
    <source>
        <dbReference type="EMBL" id="KAK3400985.1"/>
    </source>
</evidence>
<evidence type="ECO:0000313" key="3">
    <source>
        <dbReference type="Proteomes" id="UP001281003"/>
    </source>
</evidence>
<protein>
    <submittedName>
        <fullName evidence="2">Uncharacterized protein</fullName>
    </submittedName>
</protein>
<proteinExistence type="predicted"/>
<accession>A0AAE0PJ86</accession>
<reference evidence="2" key="1">
    <citation type="journal article" date="2023" name="Mol. Phylogenet. Evol.">
        <title>Genome-scale phylogeny and comparative genomics of the fungal order Sordariales.</title>
        <authorList>
            <person name="Hensen N."/>
            <person name="Bonometti L."/>
            <person name="Westerberg I."/>
            <person name="Brannstrom I.O."/>
            <person name="Guillou S."/>
            <person name="Cros-Aarteil S."/>
            <person name="Calhoun S."/>
            <person name="Haridas S."/>
            <person name="Kuo A."/>
            <person name="Mondo S."/>
            <person name="Pangilinan J."/>
            <person name="Riley R."/>
            <person name="LaButti K."/>
            <person name="Andreopoulos B."/>
            <person name="Lipzen A."/>
            <person name="Chen C."/>
            <person name="Yan M."/>
            <person name="Daum C."/>
            <person name="Ng V."/>
            <person name="Clum A."/>
            <person name="Steindorff A."/>
            <person name="Ohm R.A."/>
            <person name="Martin F."/>
            <person name="Silar P."/>
            <person name="Natvig D.O."/>
            <person name="Lalanne C."/>
            <person name="Gautier V."/>
            <person name="Ament-Velasquez S.L."/>
            <person name="Kruys A."/>
            <person name="Hutchinson M.I."/>
            <person name="Powell A.J."/>
            <person name="Barry K."/>
            <person name="Miller A.N."/>
            <person name="Grigoriev I.V."/>
            <person name="Debuchy R."/>
            <person name="Gladieux P."/>
            <person name="Hiltunen Thoren M."/>
            <person name="Johannesson H."/>
        </authorList>
    </citation>
    <scope>NUCLEOTIDE SEQUENCE</scope>
    <source>
        <strain evidence="2">FGSC 1904</strain>
    </source>
</reference>
<reference evidence="2" key="2">
    <citation type="submission" date="2023-07" db="EMBL/GenBank/DDBJ databases">
        <authorList>
            <consortium name="Lawrence Berkeley National Laboratory"/>
            <person name="Haridas S."/>
            <person name="Hensen N."/>
            <person name="Bonometti L."/>
            <person name="Westerberg I."/>
            <person name="Brannstrom I.O."/>
            <person name="Guillou S."/>
            <person name="Cros-Aarteil S."/>
            <person name="Calhoun S."/>
            <person name="Kuo A."/>
            <person name="Mondo S."/>
            <person name="Pangilinan J."/>
            <person name="Riley R."/>
            <person name="LaButti K."/>
            <person name="Andreopoulos B."/>
            <person name="Lipzen A."/>
            <person name="Chen C."/>
            <person name="Yanf M."/>
            <person name="Daum C."/>
            <person name="Ng V."/>
            <person name="Clum A."/>
            <person name="Steindorff A."/>
            <person name="Ohm R."/>
            <person name="Martin F."/>
            <person name="Silar P."/>
            <person name="Natvig D."/>
            <person name="Lalanne C."/>
            <person name="Gautier V."/>
            <person name="Ament-velasquez S.L."/>
            <person name="Kruys A."/>
            <person name="Hutchinson M.I."/>
            <person name="Powell A.J."/>
            <person name="Barry K."/>
            <person name="Miller A.N."/>
            <person name="Grigoriev I.V."/>
            <person name="Debuchy R."/>
            <person name="Gladieux P."/>
            <person name="Thoren M.H."/>
            <person name="Johannesson H."/>
        </authorList>
    </citation>
    <scope>NUCLEOTIDE SEQUENCE</scope>
    <source>
        <strain evidence="2">FGSC 1904</strain>
    </source>
</reference>
<organism evidence="2 3">
    <name type="scientific">Sordaria brevicollis</name>
    <dbReference type="NCBI Taxonomy" id="83679"/>
    <lineage>
        <taxon>Eukaryota</taxon>
        <taxon>Fungi</taxon>
        <taxon>Dikarya</taxon>
        <taxon>Ascomycota</taxon>
        <taxon>Pezizomycotina</taxon>
        <taxon>Sordariomycetes</taxon>
        <taxon>Sordariomycetidae</taxon>
        <taxon>Sordariales</taxon>
        <taxon>Sordariaceae</taxon>
        <taxon>Sordaria</taxon>
    </lineage>
</organism>
<keyword evidence="3" id="KW-1185">Reference proteome</keyword>
<keyword evidence="1" id="KW-1133">Transmembrane helix</keyword>
<sequence length="106" mass="11531">MTDLECQLSHLKREAINDSNIIDIAVVGEDEDSVPRALFGSGQASGSGSGKLMRAHAFCGNRDPGTRAPFLHIDGLHVILRHDLMVFASCCVLYIFMIFVNNPSQA</sequence>
<keyword evidence="1" id="KW-0472">Membrane</keyword>
<feature type="transmembrane region" description="Helical" evidence="1">
    <location>
        <begin position="84"/>
        <end position="100"/>
    </location>
</feature>
<dbReference type="Proteomes" id="UP001281003">
    <property type="component" value="Unassembled WGS sequence"/>
</dbReference>
<comment type="caution">
    <text evidence="2">The sequence shown here is derived from an EMBL/GenBank/DDBJ whole genome shotgun (WGS) entry which is preliminary data.</text>
</comment>
<gene>
    <name evidence="2" type="ORF">B0T20DRAFT_390839</name>
</gene>
<dbReference type="AlphaFoldDB" id="A0AAE0PJ86"/>
<keyword evidence="1" id="KW-0812">Transmembrane</keyword>
<dbReference type="EMBL" id="JAUTDP010000003">
    <property type="protein sequence ID" value="KAK3400985.1"/>
    <property type="molecule type" value="Genomic_DNA"/>
</dbReference>